<dbReference type="EMBL" id="JAUSQM010000001">
    <property type="protein sequence ID" value="MDP9820800.1"/>
    <property type="molecule type" value="Genomic_DNA"/>
</dbReference>
<protein>
    <submittedName>
        <fullName evidence="1">Uncharacterized protein</fullName>
    </submittedName>
</protein>
<evidence type="ECO:0000313" key="2">
    <source>
        <dbReference type="Proteomes" id="UP001240447"/>
    </source>
</evidence>
<organism evidence="1 2">
    <name type="scientific">Nocardioides massiliensis</name>
    <dbReference type="NCBI Taxonomy" id="1325935"/>
    <lineage>
        <taxon>Bacteria</taxon>
        <taxon>Bacillati</taxon>
        <taxon>Actinomycetota</taxon>
        <taxon>Actinomycetes</taxon>
        <taxon>Propionibacteriales</taxon>
        <taxon>Nocardioidaceae</taxon>
        <taxon>Nocardioides</taxon>
    </lineage>
</organism>
<gene>
    <name evidence="1" type="ORF">J2S59_000609</name>
</gene>
<reference evidence="1 2" key="1">
    <citation type="submission" date="2023-07" db="EMBL/GenBank/DDBJ databases">
        <title>Sequencing the genomes of 1000 actinobacteria strains.</title>
        <authorList>
            <person name="Klenk H.-P."/>
        </authorList>
    </citation>
    <scope>NUCLEOTIDE SEQUENCE [LARGE SCALE GENOMIC DNA]</scope>
    <source>
        <strain evidence="1 2">GD13</strain>
    </source>
</reference>
<evidence type="ECO:0000313" key="1">
    <source>
        <dbReference type="EMBL" id="MDP9820800.1"/>
    </source>
</evidence>
<comment type="caution">
    <text evidence="1">The sequence shown here is derived from an EMBL/GenBank/DDBJ whole genome shotgun (WGS) entry which is preliminary data.</text>
</comment>
<sequence length="164" mass="17119">MVVDQRPSIAARWQRAARSGGGGEVDPVAGLGSSPAEADCEVGLPDTGWSDHEHVGGGLEIAAGRELLDEFAVDTRSGIEVEVGQRRGCRQRGEPQPSGELAGLGGLDLTGQQMLQRSGGRPLLGFSLGKHAGQVLSCCGELQRSEMTAQLLIEAALRARHRGG</sequence>
<name>A0ABT9NL92_9ACTN</name>
<proteinExistence type="predicted"/>
<keyword evidence="2" id="KW-1185">Reference proteome</keyword>
<accession>A0ABT9NL92</accession>
<dbReference type="Proteomes" id="UP001240447">
    <property type="component" value="Unassembled WGS sequence"/>
</dbReference>